<keyword evidence="2" id="KW-0812">Transmembrane</keyword>
<proteinExistence type="predicted"/>
<dbReference type="Proteomes" id="UP000571084">
    <property type="component" value="Unassembled WGS sequence"/>
</dbReference>
<evidence type="ECO:0000256" key="2">
    <source>
        <dbReference type="SAM" id="Phobius"/>
    </source>
</evidence>
<keyword evidence="2" id="KW-1133">Transmembrane helix</keyword>
<sequence>MSAIALGSRSASFGSLDKAVVNHYDFIDNAKAIGIVLIVLGHSKGLPEYLSHLVFGFHVPLFFFISGFLIKSNKLETSIVDNAKKVLQYAGVPYVLFFIVAYIYWLGTRSIGAKALMYVGTAWYVPVWGLFTGLVSDLYVDPPLWFFPCFISTVIVYHASRKLLSTTISTWLFVVLAAAISLLWKTTSPQLPFGLSPMLIALAFYSLGQAARTKNYFLSLKSAHLIFGFLIALALLAYAVSKTGLVDLASMNFGLSPKLYLLTAMLGIFATFSISRLLPSSRITRWLSANTLTIFPLHFIFFSLIRGVATSLHLIPHEYHYGLGWSLMSSIFAILLCVPAVYMLRLLRLPKESFGRMRGSTRGGKPQQGGCKYDK</sequence>
<keyword evidence="5" id="KW-1185">Reference proteome</keyword>
<organism evidence="4 5">
    <name type="scientific">Glaciimonas immobilis</name>
    <dbReference type="NCBI Taxonomy" id="728004"/>
    <lineage>
        <taxon>Bacteria</taxon>
        <taxon>Pseudomonadati</taxon>
        <taxon>Pseudomonadota</taxon>
        <taxon>Betaproteobacteria</taxon>
        <taxon>Burkholderiales</taxon>
        <taxon>Oxalobacteraceae</taxon>
        <taxon>Glaciimonas</taxon>
    </lineage>
</organism>
<feature type="transmembrane region" description="Helical" evidence="2">
    <location>
        <begin position="325"/>
        <end position="347"/>
    </location>
</feature>
<comment type="caution">
    <text evidence="4">The sequence shown here is derived from an EMBL/GenBank/DDBJ whole genome shotgun (WGS) entry which is preliminary data.</text>
</comment>
<evidence type="ECO:0000313" key="5">
    <source>
        <dbReference type="Proteomes" id="UP000571084"/>
    </source>
</evidence>
<evidence type="ECO:0000313" key="4">
    <source>
        <dbReference type="EMBL" id="MBB5201864.1"/>
    </source>
</evidence>
<dbReference type="PANTHER" id="PTHR37312:SF1">
    <property type="entry name" value="MEMBRANE-BOUND ACYLTRANSFERASE YKRP-RELATED"/>
    <property type="match status" value="1"/>
</dbReference>
<protein>
    <submittedName>
        <fullName evidence="4">Acyltransferase</fullName>
        <ecNumber evidence="4">2.3.1.-</ecNumber>
    </submittedName>
</protein>
<feature type="transmembrane region" description="Helical" evidence="2">
    <location>
        <begin position="115"/>
        <end position="136"/>
    </location>
</feature>
<dbReference type="InterPro" id="IPR002656">
    <property type="entry name" value="Acyl_transf_3_dom"/>
</dbReference>
<reference evidence="4 5" key="1">
    <citation type="submission" date="2020-08" db="EMBL/GenBank/DDBJ databases">
        <title>Genomic Encyclopedia of Type Strains, Phase IV (KMG-IV): sequencing the most valuable type-strain genomes for metagenomic binning, comparative biology and taxonomic classification.</title>
        <authorList>
            <person name="Goeker M."/>
        </authorList>
    </citation>
    <scope>NUCLEOTIDE SEQUENCE [LARGE SCALE GENOMIC DNA]</scope>
    <source>
        <strain evidence="4 5">DSM 23240</strain>
    </source>
</reference>
<keyword evidence="4" id="KW-0012">Acyltransferase</keyword>
<dbReference type="RefSeq" id="WP_168054441.1">
    <property type="nucleotide sequence ID" value="NZ_JAAOZT010000005.1"/>
</dbReference>
<evidence type="ECO:0000259" key="3">
    <source>
        <dbReference type="Pfam" id="PF01757"/>
    </source>
</evidence>
<feature type="transmembrane region" description="Helical" evidence="2">
    <location>
        <begin position="286"/>
        <end position="305"/>
    </location>
</feature>
<name>A0A840RYY9_9BURK</name>
<feature type="transmembrane region" description="Helical" evidence="2">
    <location>
        <begin position="190"/>
        <end position="208"/>
    </location>
</feature>
<dbReference type="PANTHER" id="PTHR37312">
    <property type="entry name" value="MEMBRANE-BOUND ACYLTRANSFERASE YKRP-RELATED"/>
    <property type="match status" value="1"/>
</dbReference>
<feature type="transmembrane region" description="Helical" evidence="2">
    <location>
        <begin position="142"/>
        <end position="159"/>
    </location>
</feature>
<dbReference type="InterPro" id="IPR052734">
    <property type="entry name" value="Nod_factor_acetyltransferase"/>
</dbReference>
<keyword evidence="2" id="KW-0472">Membrane</keyword>
<feature type="transmembrane region" description="Helical" evidence="2">
    <location>
        <begin position="220"/>
        <end position="239"/>
    </location>
</feature>
<feature type="domain" description="Acyltransferase 3" evidence="3">
    <location>
        <begin position="25"/>
        <end position="338"/>
    </location>
</feature>
<dbReference type="EC" id="2.3.1.-" evidence="4"/>
<keyword evidence="4" id="KW-0808">Transferase</keyword>
<dbReference type="AlphaFoldDB" id="A0A840RYY9"/>
<feature type="transmembrane region" description="Helical" evidence="2">
    <location>
        <begin position="90"/>
        <end position="108"/>
    </location>
</feature>
<dbReference type="EMBL" id="JACHHQ010000009">
    <property type="protein sequence ID" value="MBB5201864.1"/>
    <property type="molecule type" value="Genomic_DNA"/>
</dbReference>
<accession>A0A840RYY9</accession>
<feature type="transmembrane region" description="Helical" evidence="2">
    <location>
        <begin position="259"/>
        <end position="279"/>
    </location>
</feature>
<dbReference type="GO" id="GO:0016747">
    <property type="term" value="F:acyltransferase activity, transferring groups other than amino-acyl groups"/>
    <property type="evidence" value="ECO:0007669"/>
    <property type="project" value="InterPro"/>
</dbReference>
<dbReference type="Pfam" id="PF01757">
    <property type="entry name" value="Acyl_transf_3"/>
    <property type="match status" value="1"/>
</dbReference>
<feature type="transmembrane region" description="Helical" evidence="2">
    <location>
        <begin position="166"/>
        <end position="184"/>
    </location>
</feature>
<evidence type="ECO:0000256" key="1">
    <source>
        <dbReference type="SAM" id="MobiDB-lite"/>
    </source>
</evidence>
<feature type="region of interest" description="Disordered" evidence="1">
    <location>
        <begin position="356"/>
        <end position="375"/>
    </location>
</feature>
<gene>
    <name evidence="4" type="ORF">HNR39_003726</name>
</gene>
<feature type="transmembrane region" description="Helical" evidence="2">
    <location>
        <begin position="49"/>
        <end position="70"/>
    </location>
</feature>